<keyword evidence="1" id="KW-0812">Transmembrane</keyword>
<feature type="transmembrane region" description="Helical" evidence="1">
    <location>
        <begin position="42"/>
        <end position="64"/>
    </location>
</feature>
<dbReference type="EMBL" id="MK071982">
    <property type="protein sequence ID" value="AYV75997.1"/>
    <property type="molecule type" value="Genomic_DNA"/>
</dbReference>
<evidence type="ECO:0000256" key="1">
    <source>
        <dbReference type="SAM" id="Phobius"/>
    </source>
</evidence>
<accession>A0A3G4ZMC7</accession>
<keyword evidence="1" id="KW-1133">Transmembrane helix</keyword>
<organism evidence="2">
    <name type="scientific">Terrestrivirus sp</name>
    <dbReference type="NCBI Taxonomy" id="2487775"/>
    <lineage>
        <taxon>Viruses</taxon>
        <taxon>Varidnaviria</taxon>
        <taxon>Bamfordvirae</taxon>
        <taxon>Nucleocytoviricota</taxon>
        <taxon>Megaviricetes</taxon>
        <taxon>Imitervirales</taxon>
        <taxon>Mimiviridae</taxon>
        <taxon>Klosneuvirinae</taxon>
    </lineage>
</organism>
<reference evidence="2" key="1">
    <citation type="submission" date="2018-10" db="EMBL/GenBank/DDBJ databases">
        <title>Hidden diversity of soil giant viruses.</title>
        <authorList>
            <person name="Schulz F."/>
            <person name="Alteio L."/>
            <person name="Goudeau D."/>
            <person name="Ryan E.M."/>
            <person name="Malmstrom R.R."/>
            <person name="Blanchard J."/>
            <person name="Woyke T."/>
        </authorList>
    </citation>
    <scope>NUCLEOTIDE SEQUENCE</scope>
    <source>
        <strain evidence="2">TEV1</strain>
    </source>
</reference>
<sequence length="215" mass="24894">MHGKICMYNYIVNNMTNNINDLNDPRFFNPYYNNGFIEFESAIVYVMIFLCIIVIIGLCMYTIVTYGTSNVNTSASTDYFDDQIETPKTLVEVLPLPNKNIRKLSTIPIIGTIPNPIPNINSKGIENGVINALINRVPTKYIDDFYVQYKKRKMDRLKSEEQRIGENKFNIEKIPMNANLPWDKQIDICHSLEGTIDDIDWRGYVTGYRPKLILY</sequence>
<proteinExistence type="predicted"/>
<evidence type="ECO:0000313" key="2">
    <source>
        <dbReference type="EMBL" id="AYV75997.1"/>
    </source>
</evidence>
<name>A0A3G4ZMC7_9VIRU</name>
<keyword evidence="1" id="KW-0472">Membrane</keyword>
<gene>
    <name evidence="2" type="ORF">Terrestrivirus4_45</name>
</gene>
<protein>
    <submittedName>
        <fullName evidence="2">Uncharacterized protein</fullName>
    </submittedName>
</protein>